<name>A0A194X9D5_MOLSC</name>
<organism evidence="1 2">
    <name type="scientific">Mollisia scopiformis</name>
    <name type="common">Conifer needle endophyte fungus</name>
    <name type="synonym">Phialocephala scopiformis</name>
    <dbReference type="NCBI Taxonomy" id="149040"/>
    <lineage>
        <taxon>Eukaryota</taxon>
        <taxon>Fungi</taxon>
        <taxon>Dikarya</taxon>
        <taxon>Ascomycota</taxon>
        <taxon>Pezizomycotina</taxon>
        <taxon>Leotiomycetes</taxon>
        <taxon>Helotiales</taxon>
        <taxon>Mollisiaceae</taxon>
        <taxon>Mollisia</taxon>
    </lineage>
</organism>
<dbReference type="GeneID" id="28821371"/>
<dbReference type="InParanoid" id="A0A194X9D5"/>
<proteinExistence type="predicted"/>
<evidence type="ECO:0000313" key="1">
    <source>
        <dbReference type="EMBL" id="KUJ16781.1"/>
    </source>
</evidence>
<dbReference type="Proteomes" id="UP000070700">
    <property type="component" value="Unassembled WGS sequence"/>
</dbReference>
<accession>A0A194X9D5</accession>
<sequence>MLQQLQGRAQRDDSQLATGTNYQGNIYTESFLSQVGGLPDEENASLYITNLSSGDYKAFFDLIYEGAVYSLHFVPPSDGYATWAADLTFMSPQAAGAFFNRANNGQILYHLGKRLRVMRNRVGRRAQNIPETRVLLIDVPAWLVTWPNMKAHFDAACVYGLDRWSLGASPDPSLVRMEVRFARVNGQAQSCKQKLDWYPAHQGVLFTQYGPDPCDPRTRV</sequence>
<keyword evidence="2" id="KW-1185">Reference proteome</keyword>
<dbReference type="AlphaFoldDB" id="A0A194X9D5"/>
<protein>
    <recommendedName>
        <fullName evidence="3">RRM domain-containing protein</fullName>
    </recommendedName>
</protein>
<evidence type="ECO:0000313" key="2">
    <source>
        <dbReference type="Proteomes" id="UP000070700"/>
    </source>
</evidence>
<reference evidence="1 2" key="1">
    <citation type="submission" date="2015-10" db="EMBL/GenBank/DDBJ databases">
        <title>Full genome of DAOMC 229536 Phialocephala scopiformis, a fungal endophyte of spruce producing the potent anti-insectan compound rugulosin.</title>
        <authorList>
            <consortium name="DOE Joint Genome Institute"/>
            <person name="Walker A.K."/>
            <person name="Frasz S.L."/>
            <person name="Seifert K.A."/>
            <person name="Miller J.D."/>
            <person name="Mondo S.J."/>
            <person name="Labutti K."/>
            <person name="Lipzen A."/>
            <person name="Dockter R."/>
            <person name="Kennedy M."/>
            <person name="Grigoriev I.V."/>
            <person name="Spatafora J.W."/>
        </authorList>
    </citation>
    <scope>NUCLEOTIDE SEQUENCE [LARGE SCALE GENOMIC DNA]</scope>
    <source>
        <strain evidence="1 2">CBS 120377</strain>
    </source>
</reference>
<dbReference type="RefSeq" id="XP_018071136.1">
    <property type="nucleotide sequence ID" value="XM_018211645.1"/>
</dbReference>
<dbReference type="OrthoDB" id="3508416at2759"/>
<gene>
    <name evidence="1" type="ORF">LY89DRAFT_64000</name>
</gene>
<dbReference type="EMBL" id="KQ947415">
    <property type="protein sequence ID" value="KUJ16781.1"/>
    <property type="molecule type" value="Genomic_DNA"/>
</dbReference>
<evidence type="ECO:0008006" key="3">
    <source>
        <dbReference type="Google" id="ProtNLM"/>
    </source>
</evidence>
<dbReference type="KEGG" id="psco:LY89DRAFT_64000"/>